<evidence type="ECO:0000256" key="1">
    <source>
        <dbReference type="SAM" id="MobiDB-lite"/>
    </source>
</evidence>
<dbReference type="RefSeq" id="WP_085417010.1">
    <property type="nucleotide sequence ID" value="NZ_CAUJPY010000012.1"/>
</dbReference>
<dbReference type="Proteomes" id="UP000279284">
    <property type="component" value="Chromosome"/>
</dbReference>
<gene>
    <name evidence="2" type="ORF">NCTC10296_02105</name>
</gene>
<feature type="compositionally biased region" description="Polar residues" evidence="1">
    <location>
        <begin position="62"/>
        <end position="79"/>
    </location>
</feature>
<feature type="region of interest" description="Disordered" evidence="1">
    <location>
        <begin position="50"/>
        <end position="79"/>
    </location>
</feature>
<accession>A0A448DAH2</accession>
<organism evidence="2 3">
    <name type="scientific">Neisseria canis</name>
    <dbReference type="NCBI Taxonomy" id="493"/>
    <lineage>
        <taxon>Bacteria</taxon>
        <taxon>Pseudomonadati</taxon>
        <taxon>Pseudomonadota</taxon>
        <taxon>Betaproteobacteria</taxon>
        <taxon>Neisseriales</taxon>
        <taxon>Neisseriaceae</taxon>
        <taxon>Neisseria</taxon>
    </lineage>
</organism>
<name>A0A448DAH2_9NEIS</name>
<reference evidence="2 3" key="1">
    <citation type="submission" date="2018-12" db="EMBL/GenBank/DDBJ databases">
        <authorList>
            <consortium name="Pathogen Informatics"/>
        </authorList>
    </citation>
    <scope>NUCLEOTIDE SEQUENCE [LARGE SCALE GENOMIC DNA]</scope>
    <source>
        <strain evidence="2 3">NCTC10296</strain>
    </source>
</reference>
<keyword evidence="3" id="KW-1185">Reference proteome</keyword>
<dbReference type="KEGG" id="nci:NCTC10296_02105"/>
<dbReference type="OrthoDB" id="8605758at2"/>
<dbReference type="EMBL" id="LR134313">
    <property type="protein sequence ID" value="VEF03026.1"/>
    <property type="molecule type" value="Genomic_DNA"/>
</dbReference>
<sequence length="79" mass="8994">MRISKTVLLLVGLPIAALYWVQNTPGMEEKISKTFSRAELFEVKFKDKEKQKEYENNKAPLFQSSQSGKASNAQNKSEN</sequence>
<proteinExistence type="predicted"/>
<evidence type="ECO:0000313" key="3">
    <source>
        <dbReference type="Proteomes" id="UP000279284"/>
    </source>
</evidence>
<evidence type="ECO:0000313" key="2">
    <source>
        <dbReference type="EMBL" id="VEF03026.1"/>
    </source>
</evidence>
<dbReference type="AlphaFoldDB" id="A0A448DAH2"/>
<protein>
    <submittedName>
        <fullName evidence="2">Uncharacterized protein</fullName>
    </submittedName>
</protein>